<protein>
    <submittedName>
        <fullName evidence="1">Uncharacterized protein</fullName>
    </submittedName>
</protein>
<comment type="caution">
    <text evidence="1">The sequence shown here is derived from an EMBL/GenBank/DDBJ whole genome shotgun (WGS) entry which is preliminary data.</text>
</comment>
<keyword evidence="2" id="KW-1185">Reference proteome</keyword>
<dbReference type="EMBL" id="JADFTS010000009">
    <property type="protein sequence ID" value="KAF9589131.1"/>
    <property type="molecule type" value="Genomic_DNA"/>
</dbReference>
<gene>
    <name evidence="1" type="ORF">IFM89_019181</name>
</gene>
<dbReference type="OrthoDB" id="1932658at2759"/>
<proteinExistence type="predicted"/>
<reference evidence="1 2" key="1">
    <citation type="submission" date="2020-10" db="EMBL/GenBank/DDBJ databases">
        <title>The Coptis chinensis genome and diversification of protoberbering-type alkaloids.</title>
        <authorList>
            <person name="Wang B."/>
            <person name="Shu S."/>
            <person name="Song C."/>
            <person name="Liu Y."/>
        </authorList>
    </citation>
    <scope>NUCLEOTIDE SEQUENCE [LARGE SCALE GENOMIC DNA]</scope>
    <source>
        <strain evidence="1">HL-2020</strain>
        <tissue evidence="1">Leaf</tissue>
    </source>
</reference>
<dbReference type="Proteomes" id="UP000631114">
    <property type="component" value="Unassembled WGS sequence"/>
</dbReference>
<evidence type="ECO:0000313" key="2">
    <source>
        <dbReference type="Proteomes" id="UP000631114"/>
    </source>
</evidence>
<accession>A0A835GYA6</accession>
<dbReference type="PANTHER" id="PTHR36386:SF1">
    <property type="entry name" value="OS06G0683900 PROTEIN"/>
    <property type="match status" value="1"/>
</dbReference>
<dbReference type="AlphaFoldDB" id="A0A835GYA6"/>
<sequence length="147" mass="16319">MNVKPLCVNNGNVKFQGKPLKVLFKPSLLDPMPSVCDNGGEVVGDDSKIDEEMEEIEKEVSRLLLKLGSLRLEKEARDAKPVEYNAPLCTPKVVDQKESSKVSFMPRKIEGSLVVRNGVRSNLRGVSIGPWRSLRVVLDCKGNMKLL</sequence>
<dbReference type="PANTHER" id="PTHR36386">
    <property type="entry name" value="OS06G0683900 PROTEIN"/>
    <property type="match status" value="1"/>
</dbReference>
<name>A0A835GYA6_9MAGN</name>
<organism evidence="1 2">
    <name type="scientific">Coptis chinensis</name>
    <dbReference type="NCBI Taxonomy" id="261450"/>
    <lineage>
        <taxon>Eukaryota</taxon>
        <taxon>Viridiplantae</taxon>
        <taxon>Streptophyta</taxon>
        <taxon>Embryophyta</taxon>
        <taxon>Tracheophyta</taxon>
        <taxon>Spermatophyta</taxon>
        <taxon>Magnoliopsida</taxon>
        <taxon>Ranunculales</taxon>
        <taxon>Ranunculaceae</taxon>
        <taxon>Coptidoideae</taxon>
        <taxon>Coptis</taxon>
    </lineage>
</organism>
<evidence type="ECO:0000313" key="1">
    <source>
        <dbReference type="EMBL" id="KAF9589131.1"/>
    </source>
</evidence>